<evidence type="ECO:0000313" key="2">
    <source>
        <dbReference type="EMBL" id="KAF2749197.1"/>
    </source>
</evidence>
<organism evidence="2 3">
    <name type="scientific">Sporormia fimetaria CBS 119925</name>
    <dbReference type="NCBI Taxonomy" id="1340428"/>
    <lineage>
        <taxon>Eukaryota</taxon>
        <taxon>Fungi</taxon>
        <taxon>Dikarya</taxon>
        <taxon>Ascomycota</taxon>
        <taxon>Pezizomycotina</taxon>
        <taxon>Dothideomycetes</taxon>
        <taxon>Pleosporomycetidae</taxon>
        <taxon>Pleosporales</taxon>
        <taxon>Sporormiaceae</taxon>
        <taxon>Sporormia</taxon>
    </lineage>
</organism>
<keyword evidence="3" id="KW-1185">Reference proteome</keyword>
<accession>A0A6A6VJA5</accession>
<keyword evidence="1" id="KW-0732">Signal</keyword>
<reference evidence="2" key="1">
    <citation type="journal article" date="2020" name="Stud. Mycol.">
        <title>101 Dothideomycetes genomes: a test case for predicting lifestyles and emergence of pathogens.</title>
        <authorList>
            <person name="Haridas S."/>
            <person name="Albert R."/>
            <person name="Binder M."/>
            <person name="Bloem J."/>
            <person name="Labutti K."/>
            <person name="Salamov A."/>
            <person name="Andreopoulos B."/>
            <person name="Baker S."/>
            <person name="Barry K."/>
            <person name="Bills G."/>
            <person name="Bluhm B."/>
            <person name="Cannon C."/>
            <person name="Castanera R."/>
            <person name="Culley D."/>
            <person name="Daum C."/>
            <person name="Ezra D."/>
            <person name="Gonzalez J."/>
            <person name="Henrissat B."/>
            <person name="Kuo A."/>
            <person name="Liang C."/>
            <person name="Lipzen A."/>
            <person name="Lutzoni F."/>
            <person name="Magnuson J."/>
            <person name="Mondo S."/>
            <person name="Nolan M."/>
            <person name="Ohm R."/>
            <person name="Pangilinan J."/>
            <person name="Park H.-J."/>
            <person name="Ramirez L."/>
            <person name="Alfaro M."/>
            <person name="Sun H."/>
            <person name="Tritt A."/>
            <person name="Yoshinaga Y."/>
            <person name="Zwiers L.-H."/>
            <person name="Turgeon B."/>
            <person name="Goodwin S."/>
            <person name="Spatafora J."/>
            <person name="Crous P."/>
            <person name="Grigoriev I."/>
        </authorList>
    </citation>
    <scope>NUCLEOTIDE SEQUENCE</scope>
    <source>
        <strain evidence="2">CBS 119925</strain>
    </source>
</reference>
<sequence length="156" mass="16899">MRFSLRQTFLFSTLLLTTTIYALPNSLTTGTPTSPSSTTISTPIVELEQQIQSPACDLGVGGLYICTDINFTGTCTHHTPCLGSGDNTCYTVPVGASSIGPDPGFTCYFYRHGFCRDFNNHGVLTLQHPGVANLMSTELGDWNDKVVSYLCMKSQV</sequence>
<evidence type="ECO:0000313" key="3">
    <source>
        <dbReference type="Proteomes" id="UP000799440"/>
    </source>
</evidence>
<protein>
    <submittedName>
        <fullName evidence="2">Uncharacterized protein</fullName>
    </submittedName>
</protein>
<dbReference type="Proteomes" id="UP000799440">
    <property type="component" value="Unassembled WGS sequence"/>
</dbReference>
<dbReference type="OrthoDB" id="2910287at2759"/>
<dbReference type="EMBL" id="MU006567">
    <property type="protein sequence ID" value="KAF2749197.1"/>
    <property type="molecule type" value="Genomic_DNA"/>
</dbReference>
<gene>
    <name evidence="2" type="ORF">M011DRAFT_328695</name>
</gene>
<feature type="signal peptide" evidence="1">
    <location>
        <begin position="1"/>
        <end position="22"/>
    </location>
</feature>
<proteinExistence type="predicted"/>
<evidence type="ECO:0000256" key="1">
    <source>
        <dbReference type="SAM" id="SignalP"/>
    </source>
</evidence>
<name>A0A6A6VJA5_9PLEO</name>
<dbReference type="AlphaFoldDB" id="A0A6A6VJA5"/>
<feature type="chain" id="PRO_5025391510" evidence="1">
    <location>
        <begin position="23"/>
        <end position="156"/>
    </location>
</feature>